<dbReference type="PANTHER" id="PTHR23310:SF77">
    <property type="entry name" value="LD25952P"/>
    <property type="match status" value="1"/>
</dbReference>
<dbReference type="GO" id="GO:0000062">
    <property type="term" value="F:fatty-acyl-CoA binding"/>
    <property type="evidence" value="ECO:0007669"/>
    <property type="project" value="InterPro"/>
</dbReference>
<dbReference type="Pfam" id="PF00887">
    <property type="entry name" value="ACBP"/>
    <property type="match status" value="1"/>
</dbReference>
<name>G0UZX7_TRYCI</name>
<evidence type="ECO:0000256" key="1">
    <source>
        <dbReference type="ARBA" id="ARBA00023121"/>
    </source>
</evidence>
<dbReference type="EMBL" id="HE575324">
    <property type="protein sequence ID" value="CCC94946.1"/>
    <property type="molecule type" value="Genomic_DNA"/>
</dbReference>
<dbReference type="Gene3D" id="1.20.80.10">
    <property type="match status" value="1"/>
</dbReference>
<keyword evidence="1" id="KW-0446">Lipid-binding</keyword>
<evidence type="ECO:0000313" key="3">
    <source>
        <dbReference type="EMBL" id="CCC94946.1"/>
    </source>
</evidence>
<gene>
    <name evidence="3" type="ORF">TCIL3000_11_3460</name>
</gene>
<organism evidence="3">
    <name type="scientific">Trypanosoma congolense (strain IL3000)</name>
    <dbReference type="NCBI Taxonomy" id="1068625"/>
    <lineage>
        <taxon>Eukaryota</taxon>
        <taxon>Discoba</taxon>
        <taxon>Euglenozoa</taxon>
        <taxon>Kinetoplastea</taxon>
        <taxon>Metakinetoplastina</taxon>
        <taxon>Trypanosomatida</taxon>
        <taxon>Trypanosomatidae</taxon>
        <taxon>Trypanosoma</taxon>
        <taxon>Nannomonas</taxon>
    </lineage>
</organism>
<accession>G0UZX7</accession>
<dbReference type="InterPro" id="IPR035984">
    <property type="entry name" value="Acyl-CoA-binding_sf"/>
</dbReference>
<dbReference type="GO" id="GO:0006631">
    <property type="term" value="P:fatty acid metabolic process"/>
    <property type="evidence" value="ECO:0007669"/>
    <property type="project" value="TreeGrafter"/>
</dbReference>
<dbReference type="PROSITE" id="PS51228">
    <property type="entry name" value="ACB_2"/>
    <property type="match status" value="1"/>
</dbReference>
<dbReference type="InterPro" id="IPR000582">
    <property type="entry name" value="Acyl-CoA-binding_protein"/>
</dbReference>
<sequence>MNLAFPEKYYRVAEFFDLKYGDLETTTAFDLGQKLLLYALRQQADHGPCTSAAPFLWQVRERAKHDAWKQLGSMSKFEAMVHFVRPLEESLGGDINLAVKGEEVYGQAATTEPRDASGEHQWDGDLLSHLDPTAENVRFLALEVMRLRRELRRMRPPSGEAVGHVTQARLPVQGVEAPPAAPPGDAVHVCGRVSLIPPRKPLGCVSTKNIVPPARSLAVFATRTALVNARKVTNPHAATNITAERPADGWGEWFGFI</sequence>
<dbReference type="SUPFAM" id="SSF47027">
    <property type="entry name" value="Acyl-CoA binding protein"/>
    <property type="match status" value="1"/>
</dbReference>
<dbReference type="GO" id="GO:0005737">
    <property type="term" value="C:cytoplasm"/>
    <property type="evidence" value="ECO:0007669"/>
    <property type="project" value="TreeGrafter"/>
</dbReference>
<dbReference type="InterPro" id="IPR014352">
    <property type="entry name" value="FERM/acyl-CoA-bd_prot_sf"/>
</dbReference>
<protein>
    <recommendedName>
        <fullName evidence="2">ACB domain-containing protein</fullName>
    </recommendedName>
</protein>
<reference evidence="3" key="1">
    <citation type="journal article" date="2012" name="Proc. Natl. Acad. Sci. U.S.A.">
        <title>Antigenic diversity is generated by distinct evolutionary mechanisms in African trypanosome species.</title>
        <authorList>
            <person name="Jackson A.P."/>
            <person name="Berry A."/>
            <person name="Aslett M."/>
            <person name="Allison H.C."/>
            <person name="Burton P."/>
            <person name="Vavrova-Anderson J."/>
            <person name="Brown R."/>
            <person name="Browne H."/>
            <person name="Corton N."/>
            <person name="Hauser H."/>
            <person name="Gamble J."/>
            <person name="Gilderthorp R."/>
            <person name="Marcello L."/>
            <person name="McQuillan J."/>
            <person name="Otto T.D."/>
            <person name="Quail M.A."/>
            <person name="Sanders M.J."/>
            <person name="van Tonder A."/>
            <person name="Ginger M.L."/>
            <person name="Field M.C."/>
            <person name="Barry J.D."/>
            <person name="Hertz-Fowler C."/>
            <person name="Berriman M."/>
        </authorList>
    </citation>
    <scope>NUCLEOTIDE SEQUENCE</scope>
    <source>
        <strain evidence="3">IL3000</strain>
    </source>
</reference>
<feature type="domain" description="ACB" evidence="2">
    <location>
        <begin position="12"/>
        <end position="96"/>
    </location>
</feature>
<evidence type="ECO:0000259" key="2">
    <source>
        <dbReference type="PROSITE" id="PS51228"/>
    </source>
</evidence>
<proteinExistence type="predicted"/>
<dbReference type="PANTHER" id="PTHR23310">
    <property type="entry name" value="ACYL-COA-BINDING PROTEIN, ACBP"/>
    <property type="match status" value="1"/>
</dbReference>
<dbReference type="AlphaFoldDB" id="G0UZX7"/>
<dbReference type="VEuPathDB" id="TriTrypDB:TcIL3000.11.3460"/>